<dbReference type="Pfam" id="PF13380">
    <property type="entry name" value="CoA_binding_2"/>
    <property type="match status" value="1"/>
</dbReference>
<evidence type="ECO:0000259" key="3">
    <source>
        <dbReference type="PROSITE" id="PS51186"/>
    </source>
</evidence>
<dbReference type="GO" id="GO:0046872">
    <property type="term" value="F:metal ion binding"/>
    <property type="evidence" value="ECO:0007669"/>
    <property type="project" value="InterPro"/>
</dbReference>
<dbReference type="InterPro" id="IPR003781">
    <property type="entry name" value="CoA-bd"/>
</dbReference>
<dbReference type="Pfam" id="PF13549">
    <property type="entry name" value="ATP-grasp_5"/>
    <property type="match status" value="1"/>
</dbReference>
<dbReference type="InterPro" id="IPR013815">
    <property type="entry name" value="ATP_grasp_subdomain_1"/>
</dbReference>
<evidence type="ECO:0000313" key="5">
    <source>
        <dbReference type="Proteomes" id="UP000217889"/>
    </source>
</evidence>
<dbReference type="SUPFAM" id="SSF56059">
    <property type="entry name" value="Glutathione synthetase ATP-binding domain-like"/>
    <property type="match status" value="1"/>
</dbReference>
<dbReference type="InterPro" id="IPR032875">
    <property type="entry name" value="Succ_CoA_lig_flav_dom"/>
</dbReference>
<dbReference type="SUPFAM" id="SSF52210">
    <property type="entry name" value="Succinyl-CoA synthetase domains"/>
    <property type="match status" value="2"/>
</dbReference>
<dbReference type="Proteomes" id="UP000217889">
    <property type="component" value="Chromosome"/>
</dbReference>
<dbReference type="Pfam" id="PF13607">
    <property type="entry name" value="Succ_CoA_lig"/>
    <property type="match status" value="1"/>
</dbReference>
<proteinExistence type="predicted"/>
<keyword evidence="5" id="KW-1185">Reference proteome</keyword>
<sequence>MADRRDGLRSLRRRTRGGDEAELAYPAHWEADIALRDGSAAHLRPIRPTDADALQDFHQRQSEQSRYLRFFAPMPKISPRDLARFTRVDHVDRVAFIVLVGEDIIAVGRYDRVSPHTAEVAFNVSDSRQGTGLASVLLEHLVAAARERDINEFTAEVLPQNAKMIKVFTETGFDVARRLDDGVVMVSFRIDPTARSLAVMAEREHRAESRSMARLLDPRSVLLIGVSSREDSAGGRFLTALEDSGYSGTVHLVSREALELRGHRTWARVADVPGTVDLAVIALRPEACLDAIEECAEIGVRSVVIPAEGFSDSDEGRTLQRELVARVRLHGMRLLGPGSLGFLRTGEDPISLSLSPRMPRPGNAALAGQSSALSAMLLAGTDARGIGLREFVGVGNRADVSLNDTLQHWEDDDEVGVIGLALESMGNPRKFTRIARRLTRSTPLVVLRPPGSESHRPPGHDVRTSTLPRRALDQVLESAGVVQTRGVDHLLDVVDALGRQGIPLGRRVGLLSNTAALGASLRGAADQAGLEVVADNHSVPLSPDVRLIQRAFTSMAAPGNVDLVIAGILDPLSGDAVEVLRQMAIVARNSEVVLLVCLVSSTERFDVVHQAVRADGSLPPVHATPFAVARAAAGMLAAALRPQVDDEAPAHREDVDRATALSVVERWRAGVGAADGALGTDDTRALLAAYGIDLLPSQQITDVEDALARAAQIGYPVALKSTDPVLRHRADLGGVRLEIPDAVQLRHAVEAMRRDLAFSSAPLEVQAMAPTGVPMVVRSVEDPSLGPVVSLSVAGDATDLLDDIAYAIPPFSESGAAQLVDAPASAVKLRGTRGLPPADREALADLVVRIGLLAEDVPELAFLELYPVLVSQHGLTVVSARAQLAPAPNRTDSARRTLSGPPGA</sequence>
<dbReference type="Gene3D" id="3.30.1490.20">
    <property type="entry name" value="ATP-grasp fold, A domain"/>
    <property type="match status" value="1"/>
</dbReference>
<dbReference type="Gene3D" id="3.40.630.30">
    <property type="match status" value="1"/>
</dbReference>
<dbReference type="GO" id="GO:0016747">
    <property type="term" value="F:acyltransferase activity, transferring groups other than amino-acyl groups"/>
    <property type="evidence" value="ECO:0007669"/>
    <property type="project" value="InterPro"/>
</dbReference>
<dbReference type="Pfam" id="PF00583">
    <property type="entry name" value="Acetyltransf_1"/>
    <property type="match status" value="1"/>
</dbReference>
<dbReference type="Gene3D" id="3.30.470.20">
    <property type="entry name" value="ATP-grasp fold, B domain"/>
    <property type="match status" value="1"/>
</dbReference>
<feature type="domain" description="ATP-grasp" evidence="2">
    <location>
        <begin position="684"/>
        <end position="720"/>
    </location>
</feature>
<dbReference type="SMART" id="SM00881">
    <property type="entry name" value="CoA_binding"/>
    <property type="match status" value="1"/>
</dbReference>
<feature type="domain" description="N-acetyltransferase" evidence="3">
    <location>
        <begin position="41"/>
        <end position="195"/>
    </location>
</feature>
<dbReference type="PROSITE" id="PS51186">
    <property type="entry name" value="GNAT"/>
    <property type="match status" value="1"/>
</dbReference>
<dbReference type="OrthoDB" id="190266at2"/>
<protein>
    <submittedName>
        <fullName evidence="4">Acyl-CoA synthetase</fullName>
    </submittedName>
</protein>
<keyword evidence="1" id="KW-0067">ATP-binding</keyword>
<reference evidence="4 5" key="1">
    <citation type="journal article" date="2014" name="Int. J. Syst. Evol. Microbiol.">
        <title>Brachybacterium ginsengisoli sp. nov., isolated from soil of a ginseng field.</title>
        <authorList>
            <person name="Hoang V.A."/>
            <person name="Kim Y.J."/>
            <person name="Nguyen N.L."/>
            <person name="Yang D.C."/>
        </authorList>
    </citation>
    <scope>NUCLEOTIDE SEQUENCE [LARGE SCALE GENOMIC DNA]</scope>
    <source>
        <strain evidence="4 5">DCY80</strain>
    </source>
</reference>
<organism evidence="4 5">
    <name type="scientific">Brachybacterium ginsengisoli</name>
    <dbReference type="NCBI Taxonomy" id="1331682"/>
    <lineage>
        <taxon>Bacteria</taxon>
        <taxon>Bacillati</taxon>
        <taxon>Actinomycetota</taxon>
        <taxon>Actinomycetes</taxon>
        <taxon>Micrococcales</taxon>
        <taxon>Dermabacteraceae</taxon>
        <taxon>Brachybacterium</taxon>
    </lineage>
</organism>
<dbReference type="PANTHER" id="PTHR42793">
    <property type="entry name" value="COA BINDING DOMAIN CONTAINING PROTEIN"/>
    <property type="match status" value="1"/>
</dbReference>
<dbReference type="PANTHER" id="PTHR42793:SF1">
    <property type="entry name" value="PEPTIDYL-LYSINE N-ACETYLTRANSFERASE PATZ"/>
    <property type="match status" value="1"/>
</dbReference>
<dbReference type="GO" id="GO:0005524">
    <property type="term" value="F:ATP binding"/>
    <property type="evidence" value="ECO:0007669"/>
    <property type="project" value="UniProtKB-UniRule"/>
</dbReference>
<gene>
    <name evidence="4" type="ORF">CFK41_09715</name>
</gene>
<evidence type="ECO:0000313" key="4">
    <source>
        <dbReference type="EMBL" id="ATG55013.1"/>
    </source>
</evidence>
<evidence type="ECO:0000259" key="2">
    <source>
        <dbReference type="PROSITE" id="PS50975"/>
    </source>
</evidence>
<dbReference type="KEGG" id="bgg:CFK41_09715"/>
<dbReference type="EMBL" id="CP023564">
    <property type="protein sequence ID" value="ATG55013.1"/>
    <property type="molecule type" value="Genomic_DNA"/>
</dbReference>
<accession>A0A291GXV3</accession>
<keyword evidence="1" id="KW-0547">Nucleotide-binding</keyword>
<dbReference type="Gene3D" id="3.40.50.261">
    <property type="entry name" value="Succinyl-CoA synthetase domains"/>
    <property type="match status" value="1"/>
</dbReference>
<dbReference type="InterPro" id="IPR016102">
    <property type="entry name" value="Succinyl-CoA_synth-like"/>
</dbReference>
<dbReference type="InterPro" id="IPR016181">
    <property type="entry name" value="Acyl_CoA_acyltransferase"/>
</dbReference>
<evidence type="ECO:0000256" key="1">
    <source>
        <dbReference type="PROSITE-ProRule" id="PRU00409"/>
    </source>
</evidence>
<dbReference type="SUPFAM" id="SSF55729">
    <property type="entry name" value="Acyl-CoA N-acyltransferases (Nat)"/>
    <property type="match status" value="1"/>
</dbReference>
<dbReference type="PROSITE" id="PS50975">
    <property type="entry name" value="ATP_GRASP"/>
    <property type="match status" value="1"/>
</dbReference>
<dbReference type="Gene3D" id="3.40.50.720">
    <property type="entry name" value="NAD(P)-binding Rossmann-like Domain"/>
    <property type="match status" value="1"/>
</dbReference>
<name>A0A291GXV3_9MICO</name>
<dbReference type="AlphaFoldDB" id="A0A291GXV3"/>
<dbReference type="RefSeq" id="WP_096799477.1">
    <property type="nucleotide sequence ID" value="NZ_CP023564.1"/>
</dbReference>
<dbReference type="CDD" id="cd04301">
    <property type="entry name" value="NAT_SF"/>
    <property type="match status" value="1"/>
</dbReference>
<dbReference type="InterPro" id="IPR011761">
    <property type="entry name" value="ATP-grasp"/>
</dbReference>
<dbReference type="SUPFAM" id="SSF51735">
    <property type="entry name" value="NAD(P)-binding Rossmann-fold domains"/>
    <property type="match status" value="1"/>
</dbReference>
<dbReference type="InterPro" id="IPR036291">
    <property type="entry name" value="NAD(P)-bd_dom_sf"/>
</dbReference>
<dbReference type="InterPro" id="IPR000182">
    <property type="entry name" value="GNAT_dom"/>
</dbReference>